<dbReference type="Gene3D" id="3.40.50.720">
    <property type="entry name" value="NAD(P)-binding Rossmann-like Domain"/>
    <property type="match status" value="1"/>
</dbReference>
<reference evidence="6 7" key="1">
    <citation type="submission" date="2018-02" db="EMBL/GenBank/DDBJ databases">
        <title>The genomes of Aspergillus section Nigri reveals drivers in fungal speciation.</title>
        <authorList>
            <consortium name="DOE Joint Genome Institute"/>
            <person name="Vesth T.C."/>
            <person name="Nybo J."/>
            <person name="Theobald S."/>
            <person name="Brandl J."/>
            <person name="Frisvad J.C."/>
            <person name="Nielsen K.F."/>
            <person name="Lyhne E.K."/>
            <person name="Kogle M.E."/>
            <person name="Kuo A."/>
            <person name="Riley R."/>
            <person name="Clum A."/>
            <person name="Nolan M."/>
            <person name="Lipzen A."/>
            <person name="Salamov A."/>
            <person name="Henrissat B."/>
            <person name="Wiebenga A."/>
            <person name="De vries R.P."/>
            <person name="Grigoriev I.V."/>
            <person name="Mortensen U.H."/>
            <person name="Andersen M.R."/>
            <person name="Baker S.E."/>
        </authorList>
    </citation>
    <scope>NUCLEOTIDE SEQUENCE [LARGE SCALE GENOMIC DNA]</scope>
    <source>
        <strain evidence="6 7">CBS 707.79</strain>
    </source>
</reference>
<protein>
    <submittedName>
        <fullName evidence="6">KR-domain-containing protein</fullName>
    </submittedName>
</protein>
<dbReference type="GO" id="GO:0044550">
    <property type="term" value="P:secondary metabolite biosynthetic process"/>
    <property type="evidence" value="ECO:0007669"/>
    <property type="project" value="TreeGrafter"/>
</dbReference>
<keyword evidence="1" id="KW-0596">Phosphopantetheine</keyword>
<dbReference type="STRING" id="1448320.A0A319D009"/>
<evidence type="ECO:0000256" key="4">
    <source>
        <dbReference type="SAM" id="Phobius"/>
    </source>
</evidence>
<proteinExistence type="predicted"/>
<dbReference type="InterPro" id="IPR057326">
    <property type="entry name" value="KR_dom"/>
</dbReference>
<dbReference type="SMART" id="SM00822">
    <property type="entry name" value="PKS_KR"/>
    <property type="match status" value="1"/>
</dbReference>
<dbReference type="SUPFAM" id="SSF47336">
    <property type="entry name" value="ACP-like"/>
    <property type="match status" value="1"/>
</dbReference>
<sequence length="291" mass="31141">MLLSDRSFSSLSATDFHTVFAPKVMGTKNLDQLFHSTPLDFFIMFSSLASIVGNRGQSNYVAANLFMATVAAQRRARGLAASVFHIGMVLGVGYVSATGIYESTLRQYNYMPISEDEFRDMFATAVVVGRAGSGHVPEVITGLSRHSLRSEVQKPFWFENLRFGHHTLEEGGAGGDGAAGAVGGEMVPLRERVADAQARVAESGGSGSGKGVEAVEEVIEQAFCAKMERMLQAEKGSVAAVKNQPLINLGVDSLIAVEIRSWFLKELEVDVPVLKVVGVFVVVVVVVVAAV</sequence>
<dbReference type="InterPro" id="IPR036736">
    <property type="entry name" value="ACP-like_sf"/>
</dbReference>
<organism evidence="6 7">
    <name type="scientific">Aspergillus ellipticus CBS 707.79</name>
    <dbReference type="NCBI Taxonomy" id="1448320"/>
    <lineage>
        <taxon>Eukaryota</taxon>
        <taxon>Fungi</taxon>
        <taxon>Dikarya</taxon>
        <taxon>Ascomycota</taxon>
        <taxon>Pezizomycotina</taxon>
        <taxon>Eurotiomycetes</taxon>
        <taxon>Eurotiomycetidae</taxon>
        <taxon>Eurotiales</taxon>
        <taxon>Aspergillaceae</taxon>
        <taxon>Aspergillus</taxon>
        <taxon>Aspergillus subgen. Circumdati</taxon>
    </lineage>
</organism>
<gene>
    <name evidence="6" type="ORF">BO71DRAFT_443552</name>
</gene>
<keyword evidence="4" id="KW-0812">Transmembrane</keyword>
<dbReference type="PANTHER" id="PTHR43775:SF20">
    <property type="entry name" value="HYBRID PKS-NRPS SYNTHETASE APDA"/>
    <property type="match status" value="1"/>
</dbReference>
<evidence type="ECO:0000313" key="7">
    <source>
        <dbReference type="Proteomes" id="UP000247810"/>
    </source>
</evidence>
<dbReference type="InterPro" id="IPR009081">
    <property type="entry name" value="PP-bd_ACP"/>
</dbReference>
<dbReference type="InterPro" id="IPR050091">
    <property type="entry name" value="PKS_NRPS_Biosynth_Enz"/>
</dbReference>
<dbReference type="GO" id="GO:0006633">
    <property type="term" value="P:fatty acid biosynthetic process"/>
    <property type="evidence" value="ECO:0007669"/>
    <property type="project" value="TreeGrafter"/>
</dbReference>
<dbReference type="PROSITE" id="PS50075">
    <property type="entry name" value="CARRIER"/>
    <property type="match status" value="1"/>
</dbReference>
<dbReference type="EMBL" id="KZ825964">
    <property type="protein sequence ID" value="PYH90895.1"/>
    <property type="molecule type" value="Genomic_DNA"/>
</dbReference>
<keyword evidence="2" id="KW-0597">Phosphoprotein</keyword>
<keyword evidence="3" id="KW-0808">Transferase</keyword>
<dbReference type="InterPro" id="IPR013968">
    <property type="entry name" value="PKS_KR"/>
</dbReference>
<dbReference type="InterPro" id="IPR036291">
    <property type="entry name" value="NAD(P)-bd_dom_sf"/>
</dbReference>
<accession>A0A319D009</accession>
<dbReference type="GO" id="GO:0004312">
    <property type="term" value="F:fatty acid synthase activity"/>
    <property type="evidence" value="ECO:0007669"/>
    <property type="project" value="TreeGrafter"/>
</dbReference>
<feature type="transmembrane region" description="Helical" evidence="4">
    <location>
        <begin position="79"/>
        <end position="101"/>
    </location>
</feature>
<evidence type="ECO:0000256" key="1">
    <source>
        <dbReference type="ARBA" id="ARBA00022450"/>
    </source>
</evidence>
<evidence type="ECO:0000256" key="2">
    <source>
        <dbReference type="ARBA" id="ARBA00022553"/>
    </source>
</evidence>
<dbReference type="SUPFAM" id="SSF51735">
    <property type="entry name" value="NAD(P)-binding Rossmann-fold domains"/>
    <property type="match status" value="1"/>
</dbReference>
<dbReference type="OrthoDB" id="4510909at2759"/>
<name>A0A319D009_9EURO</name>
<dbReference type="Pfam" id="PF08659">
    <property type="entry name" value="KR"/>
    <property type="match status" value="1"/>
</dbReference>
<dbReference type="Proteomes" id="UP000247810">
    <property type="component" value="Unassembled WGS sequence"/>
</dbReference>
<evidence type="ECO:0000259" key="5">
    <source>
        <dbReference type="PROSITE" id="PS50075"/>
    </source>
</evidence>
<evidence type="ECO:0000256" key="3">
    <source>
        <dbReference type="ARBA" id="ARBA00022679"/>
    </source>
</evidence>
<dbReference type="AlphaFoldDB" id="A0A319D009"/>
<dbReference type="VEuPathDB" id="FungiDB:BO71DRAFT_443552"/>
<keyword evidence="4" id="KW-1133">Transmembrane helix</keyword>
<dbReference type="PANTHER" id="PTHR43775">
    <property type="entry name" value="FATTY ACID SYNTHASE"/>
    <property type="match status" value="1"/>
</dbReference>
<evidence type="ECO:0000313" key="6">
    <source>
        <dbReference type="EMBL" id="PYH90895.1"/>
    </source>
</evidence>
<feature type="domain" description="Carrier" evidence="5">
    <location>
        <begin position="214"/>
        <end position="291"/>
    </location>
</feature>
<keyword evidence="7" id="KW-1185">Reference proteome</keyword>
<keyword evidence="4" id="KW-0472">Membrane</keyword>